<evidence type="ECO:0000313" key="1">
    <source>
        <dbReference type="EMBL" id="GJT84973.1"/>
    </source>
</evidence>
<name>A0ABQ5HB53_9ASTR</name>
<reference evidence="1" key="1">
    <citation type="journal article" date="2022" name="Int. J. Mol. Sci.">
        <title>Draft Genome of Tanacetum Coccineum: Genomic Comparison of Closely Related Tanacetum-Family Plants.</title>
        <authorList>
            <person name="Yamashiro T."/>
            <person name="Shiraishi A."/>
            <person name="Nakayama K."/>
            <person name="Satake H."/>
        </authorList>
    </citation>
    <scope>NUCLEOTIDE SEQUENCE</scope>
</reference>
<gene>
    <name evidence="1" type="ORF">Tco_1066690</name>
</gene>
<proteinExistence type="predicted"/>
<reference evidence="1" key="2">
    <citation type="submission" date="2022-01" db="EMBL/GenBank/DDBJ databases">
        <authorList>
            <person name="Yamashiro T."/>
            <person name="Shiraishi A."/>
            <person name="Satake H."/>
            <person name="Nakayama K."/>
        </authorList>
    </citation>
    <scope>NUCLEOTIDE SEQUENCE</scope>
</reference>
<organism evidence="1 2">
    <name type="scientific">Tanacetum coccineum</name>
    <dbReference type="NCBI Taxonomy" id="301880"/>
    <lineage>
        <taxon>Eukaryota</taxon>
        <taxon>Viridiplantae</taxon>
        <taxon>Streptophyta</taxon>
        <taxon>Embryophyta</taxon>
        <taxon>Tracheophyta</taxon>
        <taxon>Spermatophyta</taxon>
        <taxon>Magnoliopsida</taxon>
        <taxon>eudicotyledons</taxon>
        <taxon>Gunneridae</taxon>
        <taxon>Pentapetalae</taxon>
        <taxon>asterids</taxon>
        <taxon>campanulids</taxon>
        <taxon>Asterales</taxon>
        <taxon>Asteraceae</taxon>
        <taxon>Asteroideae</taxon>
        <taxon>Anthemideae</taxon>
        <taxon>Anthemidinae</taxon>
        <taxon>Tanacetum</taxon>
    </lineage>
</organism>
<accession>A0ABQ5HB53</accession>
<evidence type="ECO:0000313" key="2">
    <source>
        <dbReference type="Proteomes" id="UP001151760"/>
    </source>
</evidence>
<protein>
    <submittedName>
        <fullName evidence="1">Uncharacterized protein</fullName>
    </submittedName>
</protein>
<comment type="caution">
    <text evidence="1">The sequence shown here is derived from an EMBL/GenBank/DDBJ whole genome shotgun (WGS) entry which is preliminary data.</text>
</comment>
<dbReference type="Proteomes" id="UP001151760">
    <property type="component" value="Unassembled WGS sequence"/>
</dbReference>
<sequence>MEYVFSFTYASLITRLLRPQSPYRVEHLLTTGRAVIDVVESTYLVLRIYRGARRISSLGVIKRQNNLGERGGLSKALRVIVKDVEPYLVPRNNNWGRLDFQVVAAFLWGEVVYSVQVGTVKRLWRGIYGWGITLVSVEPKELKAWISPELKF</sequence>
<dbReference type="EMBL" id="BQNB010019406">
    <property type="protein sequence ID" value="GJT84973.1"/>
    <property type="molecule type" value="Genomic_DNA"/>
</dbReference>
<keyword evidence="2" id="KW-1185">Reference proteome</keyword>